<comment type="subcellular location">
    <subcellularLocation>
        <location evidence="1">Cell inner membrane</location>
    </subcellularLocation>
</comment>
<dbReference type="Proteomes" id="UP000662783">
    <property type="component" value="Chromosome"/>
</dbReference>
<keyword evidence="7" id="KW-1133">Transmembrane helix</keyword>
<dbReference type="EMBL" id="CP070608">
    <property type="protein sequence ID" value="QSE98568.1"/>
    <property type="molecule type" value="Genomic_DNA"/>
</dbReference>
<evidence type="ECO:0000256" key="3">
    <source>
        <dbReference type="ARBA" id="ARBA00022519"/>
    </source>
</evidence>
<evidence type="ECO:0000256" key="7">
    <source>
        <dbReference type="SAM" id="Phobius"/>
    </source>
</evidence>
<keyword evidence="9" id="KW-1185">Reference proteome</keyword>
<dbReference type="InterPro" id="IPR004960">
    <property type="entry name" value="LipA_acyltrans"/>
</dbReference>
<evidence type="ECO:0000256" key="1">
    <source>
        <dbReference type="ARBA" id="ARBA00004533"/>
    </source>
</evidence>
<dbReference type="Pfam" id="PF03279">
    <property type="entry name" value="Lip_A_acyltrans"/>
    <property type="match status" value="1"/>
</dbReference>
<proteinExistence type="predicted"/>
<gene>
    <name evidence="8" type="ORF">JR347_05665</name>
</gene>
<evidence type="ECO:0000256" key="5">
    <source>
        <dbReference type="ARBA" id="ARBA00023136"/>
    </source>
</evidence>
<dbReference type="GO" id="GO:0005886">
    <property type="term" value="C:plasma membrane"/>
    <property type="evidence" value="ECO:0007669"/>
    <property type="project" value="UniProtKB-SubCell"/>
</dbReference>
<sequence length="282" mass="33010">MIFLKLLSRLPLPVLYLITDTLYVIIYYVVGYRKKVVKNNLVNSFPNKSDTEINKIRKEFYVRFSEYIAETIKALTISEKEMKSRVTFTNVPVVEPYAQANQSIILAGSHQFNWEWALLTGCLVLPFPVDAVYKKLSNKAFDELMLKTRAKFGGQPIESKSIIRSLIRSKERTKAVAIMADQSPKKSDVKYWTKFMNQDTAFFTGPEQIAAALKYPVFFYRMERKKRGHYTVELIKLTEPPYEKDSHEILELYVKYCQKLIEDDPAGYLWSHKRWKLKKESD</sequence>
<dbReference type="AlphaFoldDB" id="A0A974WN78"/>
<evidence type="ECO:0000313" key="9">
    <source>
        <dbReference type="Proteomes" id="UP000662783"/>
    </source>
</evidence>
<keyword evidence="3" id="KW-0997">Cell inner membrane</keyword>
<keyword evidence="4" id="KW-0808">Transferase</keyword>
<dbReference type="GO" id="GO:0016746">
    <property type="term" value="F:acyltransferase activity"/>
    <property type="evidence" value="ECO:0007669"/>
    <property type="project" value="UniProtKB-KW"/>
</dbReference>
<protein>
    <submittedName>
        <fullName evidence="8">Lysophospholipid acyltransferase family protein</fullName>
    </submittedName>
</protein>
<feature type="transmembrane region" description="Helical" evidence="7">
    <location>
        <begin position="12"/>
        <end position="30"/>
    </location>
</feature>
<dbReference type="KEGG" id="fuv:JR347_05665"/>
<evidence type="ECO:0000256" key="4">
    <source>
        <dbReference type="ARBA" id="ARBA00022679"/>
    </source>
</evidence>
<accession>A0A974WN78</accession>
<keyword evidence="2" id="KW-1003">Cell membrane</keyword>
<dbReference type="CDD" id="cd07984">
    <property type="entry name" value="LPLAT_LABLAT-like"/>
    <property type="match status" value="1"/>
</dbReference>
<dbReference type="PANTHER" id="PTHR30606">
    <property type="entry name" value="LIPID A BIOSYNTHESIS LAUROYL ACYLTRANSFERASE"/>
    <property type="match status" value="1"/>
</dbReference>
<keyword evidence="5 7" id="KW-0472">Membrane</keyword>
<evidence type="ECO:0000313" key="8">
    <source>
        <dbReference type="EMBL" id="QSE98568.1"/>
    </source>
</evidence>
<name>A0A974WN78_9BACT</name>
<evidence type="ECO:0000256" key="6">
    <source>
        <dbReference type="ARBA" id="ARBA00023315"/>
    </source>
</evidence>
<reference evidence="8" key="1">
    <citation type="submission" date="2021-02" db="EMBL/GenBank/DDBJ databases">
        <title>Fulvivirga sp. S481 isolated from sea water.</title>
        <authorList>
            <person name="Bae S.S."/>
            <person name="Baek K."/>
        </authorList>
    </citation>
    <scope>NUCLEOTIDE SEQUENCE</scope>
    <source>
        <strain evidence="8">S481</strain>
    </source>
</reference>
<dbReference type="GO" id="GO:0009247">
    <property type="term" value="P:glycolipid biosynthetic process"/>
    <property type="evidence" value="ECO:0007669"/>
    <property type="project" value="UniProtKB-ARBA"/>
</dbReference>
<keyword evidence="6 8" id="KW-0012">Acyltransferase</keyword>
<dbReference type="RefSeq" id="WP_205723082.1">
    <property type="nucleotide sequence ID" value="NZ_CP070608.1"/>
</dbReference>
<dbReference type="PANTHER" id="PTHR30606:SF10">
    <property type="entry name" value="PHOSPHATIDYLINOSITOL MANNOSIDE ACYLTRANSFERASE"/>
    <property type="match status" value="1"/>
</dbReference>
<keyword evidence="7" id="KW-0812">Transmembrane</keyword>
<organism evidence="8 9">
    <name type="scientific">Fulvivirga lutea</name>
    <dbReference type="NCBI Taxonomy" id="2810512"/>
    <lineage>
        <taxon>Bacteria</taxon>
        <taxon>Pseudomonadati</taxon>
        <taxon>Bacteroidota</taxon>
        <taxon>Cytophagia</taxon>
        <taxon>Cytophagales</taxon>
        <taxon>Fulvivirgaceae</taxon>
        <taxon>Fulvivirga</taxon>
    </lineage>
</organism>
<evidence type="ECO:0000256" key="2">
    <source>
        <dbReference type="ARBA" id="ARBA00022475"/>
    </source>
</evidence>